<keyword evidence="5" id="KW-1185">Reference proteome</keyword>
<feature type="domain" description="Glycosyltransferase subfamily 4-like N-terminal" evidence="3">
    <location>
        <begin position="59"/>
        <end position="141"/>
    </location>
</feature>
<dbReference type="CDD" id="cd03801">
    <property type="entry name" value="GT4_PimA-like"/>
    <property type="match status" value="1"/>
</dbReference>
<gene>
    <name evidence="4" type="ORF">ACFPBZ_12105</name>
</gene>
<dbReference type="InterPro" id="IPR028098">
    <property type="entry name" value="Glyco_trans_4-like_N"/>
</dbReference>
<evidence type="ECO:0000313" key="4">
    <source>
        <dbReference type="EMBL" id="MFC5062951.1"/>
    </source>
</evidence>
<keyword evidence="2 4" id="KW-0808">Transferase</keyword>
<dbReference type="SUPFAM" id="SSF53756">
    <property type="entry name" value="UDP-Glycosyltransferase/glycogen phosphorylase"/>
    <property type="match status" value="1"/>
</dbReference>
<dbReference type="Gene3D" id="3.40.50.2000">
    <property type="entry name" value="Glycogen Phosphorylase B"/>
    <property type="match status" value="2"/>
</dbReference>
<dbReference type="PANTHER" id="PTHR46401">
    <property type="entry name" value="GLYCOSYLTRANSFERASE WBBK-RELATED"/>
    <property type="match status" value="1"/>
</dbReference>
<organism evidence="4 5">
    <name type="scientific">Actinomycetospora atypica</name>
    <dbReference type="NCBI Taxonomy" id="1290095"/>
    <lineage>
        <taxon>Bacteria</taxon>
        <taxon>Bacillati</taxon>
        <taxon>Actinomycetota</taxon>
        <taxon>Actinomycetes</taxon>
        <taxon>Pseudonocardiales</taxon>
        <taxon>Pseudonocardiaceae</taxon>
        <taxon>Actinomycetospora</taxon>
    </lineage>
</organism>
<comment type="caution">
    <text evidence="4">The sequence shown here is derived from an EMBL/GenBank/DDBJ whole genome shotgun (WGS) entry which is preliminary data.</text>
</comment>
<evidence type="ECO:0000256" key="1">
    <source>
        <dbReference type="ARBA" id="ARBA00022676"/>
    </source>
</evidence>
<accession>A0ABV9YQT0</accession>
<dbReference type="RefSeq" id="WP_378036298.1">
    <property type="nucleotide sequence ID" value="NZ_JBHSIV010000010.1"/>
</dbReference>
<evidence type="ECO:0000259" key="3">
    <source>
        <dbReference type="Pfam" id="PF13439"/>
    </source>
</evidence>
<evidence type="ECO:0000313" key="5">
    <source>
        <dbReference type="Proteomes" id="UP001595947"/>
    </source>
</evidence>
<proteinExistence type="predicted"/>
<dbReference type="GO" id="GO:0016757">
    <property type="term" value="F:glycosyltransferase activity"/>
    <property type="evidence" value="ECO:0007669"/>
    <property type="project" value="UniProtKB-KW"/>
</dbReference>
<keyword evidence="1 4" id="KW-0328">Glycosyltransferase</keyword>
<sequence>MPDDLDDVPSGGNVYDRRVLALLAATVHRVPVGDPAALARVLEGLPDEAAVLLDGLVASRFPTILAPHATRLRLVVLVHLPLADELGLAEGRRRELRDLETAALAHAAAIVTTSRWTAERLTTGYGVDPARIHVASPGVDPAPIAPGSTVTGVPPRLLCLGALTPTKGQDLLVAALAGNRDRPWTARLVGPLTRDPGFVVGVRTQIAAHGLAGRFAITGPRTGAALEAEWAATDLLVLPSRAETFGMVVSEARARGIPVVAADVGGVREAGPATWVPAENVGALAGVLRRWLEDPVLRSGWRISAWAARGTLPSWTTTSHRLARALEPG</sequence>
<evidence type="ECO:0000256" key="2">
    <source>
        <dbReference type="ARBA" id="ARBA00022679"/>
    </source>
</evidence>
<name>A0ABV9YQT0_9PSEU</name>
<protein>
    <submittedName>
        <fullName evidence="4">Glycosyltransferase family 4 protein</fullName>
        <ecNumber evidence="4">2.4.-.-</ecNumber>
    </submittedName>
</protein>
<dbReference type="EC" id="2.4.-.-" evidence="4"/>
<reference evidence="5" key="1">
    <citation type="journal article" date="2019" name="Int. J. Syst. Evol. Microbiol.">
        <title>The Global Catalogue of Microorganisms (GCM) 10K type strain sequencing project: providing services to taxonomists for standard genome sequencing and annotation.</title>
        <authorList>
            <consortium name="The Broad Institute Genomics Platform"/>
            <consortium name="The Broad Institute Genome Sequencing Center for Infectious Disease"/>
            <person name="Wu L."/>
            <person name="Ma J."/>
        </authorList>
    </citation>
    <scope>NUCLEOTIDE SEQUENCE [LARGE SCALE GENOMIC DNA]</scope>
    <source>
        <strain evidence="5">CGMCC 4.7093</strain>
    </source>
</reference>
<dbReference type="Proteomes" id="UP001595947">
    <property type="component" value="Unassembled WGS sequence"/>
</dbReference>
<dbReference type="EMBL" id="JBHSIV010000010">
    <property type="protein sequence ID" value="MFC5062951.1"/>
    <property type="molecule type" value="Genomic_DNA"/>
</dbReference>
<dbReference type="PANTHER" id="PTHR46401:SF2">
    <property type="entry name" value="GLYCOSYLTRANSFERASE WBBK-RELATED"/>
    <property type="match status" value="1"/>
</dbReference>
<dbReference type="Pfam" id="PF13692">
    <property type="entry name" value="Glyco_trans_1_4"/>
    <property type="match status" value="1"/>
</dbReference>
<dbReference type="Pfam" id="PF13439">
    <property type="entry name" value="Glyco_transf_4"/>
    <property type="match status" value="1"/>
</dbReference>